<comment type="caution">
    <text evidence="1">The sequence shown here is derived from an EMBL/GenBank/DDBJ whole genome shotgun (WGS) entry which is preliminary data.</text>
</comment>
<dbReference type="InterPro" id="IPR046525">
    <property type="entry name" value="DUF6702"/>
</dbReference>
<reference evidence="1" key="1">
    <citation type="submission" date="2021-01" db="EMBL/GenBank/DDBJ databases">
        <title>Fulvivirga kasyanovii gen. nov., sp nov., a novel member of the phylum Bacteroidetes isolated from seawater in a mussel farm.</title>
        <authorList>
            <person name="Zhao L.-H."/>
            <person name="Wang Z.-J."/>
        </authorList>
    </citation>
    <scope>NUCLEOTIDE SEQUENCE</scope>
    <source>
        <strain evidence="1">29W222</strain>
    </source>
</reference>
<dbReference type="Proteomes" id="UP000614216">
    <property type="component" value="Unassembled WGS sequence"/>
</dbReference>
<evidence type="ECO:0000313" key="2">
    <source>
        <dbReference type="Proteomes" id="UP000614216"/>
    </source>
</evidence>
<keyword evidence="2" id="KW-1185">Reference proteome</keyword>
<dbReference type="AlphaFoldDB" id="A0A937FUR8"/>
<organism evidence="1 2">
    <name type="scientific">Fulvivirga marina</name>
    <dbReference type="NCBI Taxonomy" id="2494733"/>
    <lineage>
        <taxon>Bacteria</taxon>
        <taxon>Pseudomonadati</taxon>
        <taxon>Bacteroidota</taxon>
        <taxon>Cytophagia</taxon>
        <taxon>Cytophagales</taxon>
        <taxon>Fulvivirgaceae</taxon>
        <taxon>Fulvivirga</taxon>
    </lineage>
</organism>
<dbReference type="Pfam" id="PF20420">
    <property type="entry name" value="DUF6702"/>
    <property type="match status" value="1"/>
</dbReference>
<evidence type="ECO:0000313" key="1">
    <source>
        <dbReference type="EMBL" id="MBL6446304.1"/>
    </source>
</evidence>
<accession>A0A937FUR8</accession>
<proteinExistence type="predicted"/>
<sequence>MRKYFMLVAVIFLSSFKHPIHVSVCDIEFDKERNALEIVQRIFLDDLELAVRNQQGDQMIDLLSPKGTTTDNLVKAYLKAHFKISVNNKAETYSYLGHEVEGDALYAYMEIEKVKKLNSIQVYSAILTREHDDQVNLVHVEVDKKIKSLKLTNSNKTDQLEY</sequence>
<gene>
    <name evidence="1" type="ORF">JMN32_08290</name>
</gene>
<protein>
    <submittedName>
        <fullName evidence="1">Uncharacterized protein</fullName>
    </submittedName>
</protein>
<dbReference type="EMBL" id="JAEUGD010000023">
    <property type="protein sequence ID" value="MBL6446304.1"/>
    <property type="molecule type" value="Genomic_DNA"/>
</dbReference>
<name>A0A937FUR8_9BACT</name>
<dbReference type="RefSeq" id="WP_202855841.1">
    <property type="nucleotide sequence ID" value="NZ_JAEUGD010000023.1"/>
</dbReference>